<dbReference type="Proteomes" id="UP000294229">
    <property type="component" value="Unassembled WGS sequence"/>
</dbReference>
<comment type="caution">
    <text evidence="1">The sequence shown here is derived from an EMBL/GenBank/DDBJ whole genome shotgun (WGS) entry which is preliminary data.</text>
</comment>
<dbReference type="AlphaFoldDB" id="A0A8B3TDK5"/>
<name>A0A8B3TDK5_AVIPA</name>
<dbReference type="EMBL" id="RQXS01000016">
    <property type="protein sequence ID" value="RZN59967.1"/>
    <property type="molecule type" value="Genomic_DNA"/>
</dbReference>
<dbReference type="InterPro" id="IPR009061">
    <property type="entry name" value="DNA-bd_dom_put_sf"/>
</dbReference>
<organism evidence="1 2">
    <name type="scientific">Avibacterium paragallinarum</name>
    <name type="common">Haemophilus gallinarum</name>
    <dbReference type="NCBI Taxonomy" id="728"/>
    <lineage>
        <taxon>Bacteria</taxon>
        <taxon>Pseudomonadati</taxon>
        <taxon>Pseudomonadota</taxon>
        <taxon>Gammaproteobacteria</taxon>
        <taxon>Pasteurellales</taxon>
        <taxon>Pasteurellaceae</taxon>
        <taxon>Avibacterium</taxon>
    </lineage>
</organism>
<dbReference type="SUPFAM" id="SSF46955">
    <property type="entry name" value="Putative DNA-binding domain"/>
    <property type="match status" value="1"/>
</dbReference>
<gene>
    <name evidence="1" type="ORF">EIG79_05010</name>
</gene>
<dbReference type="RefSeq" id="WP_021724815.1">
    <property type="nucleotide sequence ID" value="NZ_CP173232.1"/>
</dbReference>
<protein>
    <submittedName>
        <fullName evidence="1">Uncharacterized protein</fullName>
    </submittedName>
</protein>
<evidence type="ECO:0000313" key="1">
    <source>
        <dbReference type="EMBL" id="RZN59967.1"/>
    </source>
</evidence>
<reference evidence="1 2" key="1">
    <citation type="submission" date="2018-11" db="EMBL/GenBank/DDBJ databases">
        <title>Sequencing Av. paragallinarum serogroups.</title>
        <authorList>
            <person name="Hellmuth J.E."/>
            <person name="Boucher C.E."/>
            <person name="Cason E.D."/>
        </authorList>
    </citation>
    <scope>NUCLEOTIDE SEQUENCE [LARGE SCALE GENOMIC DNA]</scope>
    <source>
        <strain evidence="1 2">SA-3</strain>
    </source>
</reference>
<sequence length="294" mass="34219">MEETFHHQQFEIKNAIGYVIMEIKLHSNATTTPKVRNYIQTSTKSDSELAEQFSVSLQTIRKWRKRSSTFDRSHTPHTVNRRLSFEQEALIVYLRIRLNLSLDELLKATHSLINQKISRAALARSLQKLQINRVKKTLLPQKIGDTFLDIIPLPKSISKNKEFLLILVEKLTGFISFACLDQKQTRLDGIINYYQNMLPYQITSIEGQKITLVETICNRLSVPYVFQKTNEQLSFSFQKFDQNKDFTEILCGTFTDARLGIDALLLMYEDYLNAHLSRTRLQKKTAISYLQFND</sequence>
<evidence type="ECO:0000313" key="2">
    <source>
        <dbReference type="Proteomes" id="UP000294229"/>
    </source>
</evidence>
<accession>A0A8B3TDK5</accession>
<dbReference type="OrthoDB" id="9803878at2"/>
<proteinExistence type="predicted"/>